<evidence type="ECO:0000256" key="1">
    <source>
        <dbReference type="SAM" id="Phobius"/>
    </source>
</evidence>
<feature type="transmembrane region" description="Helical" evidence="1">
    <location>
        <begin position="114"/>
        <end position="135"/>
    </location>
</feature>
<keyword evidence="1" id="KW-1133">Transmembrane helix</keyword>
<reference evidence="3" key="1">
    <citation type="journal article" date="2015" name="Nat. Genet.">
        <title>The genome and transcriptome of the zoonotic hookworm Ancylostoma ceylanicum identify infection-specific gene families.</title>
        <authorList>
            <person name="Schwarz E.M."/>
            <person name="Hu Y."/>
            <person name="Antoshechkin I."/>
            <person name="Miller M.M."/>
            <person name="Sternberg P.W."/>
            <person name="Aroian R.V."/>
        </authorList>
    </citation>
    <scope>NUCLEOTIDE SEQUENCE</scope>
    <source>
        <strain evidence="3">HY135</strain>
    </source>
</reference>
<name>A0A016TPH1_9BILA</name>
<dbReference type="EMBL" id="JARK01001423">
    <property type="protein sequence ID" value="EYC04522.1"/>
    <property type="molecule type" value="Genomic_DNA"/>
</dbReference>
<feature type="transmembrane region" description="Helical" evidence="1">
    <location>
        <begin position="77"/>
        <end position="94"/>
    </location>
</feature>
<keyword evidence="1" id="KW-0812">Transmembrane</keyword>
<sequence>MWPSNLAGRKTSDISYFWDRMQLNRMGILTASKERPVVLQRKKTSSSVLRACASLISRTSSYVSHASRRRDNGMRELFFLALLLTIVAIIYATPEESSILRVKRQFGWGWGRPWGWGGMWGNGMWGGGMWGGGMYPGMWGMYG</sequence>
<comment type="caution">
    <text evidence="2">The sequence shown here is derived from an EMBL/GenBank/DDBJ whole genome shotgun (WGS) entry which is preliminary data.</text>
</comment>
<evidence type="ECO:0000313" key="2">
    <source>
        <dbReference type="EMBL" id="EYC04522.1"/>
    </source>
</evidence>
<keyword evidence="1" id="KW-0472">Membrane</keyword>
<dbReference type="Proteomes" id="UP000024635">
    <property type="component" value="Unassembled WGS sequence"/>
</dbReference>
<keyword evidence="3" id="KW-1185">Reference proteome</keyword>
<proteinExistence type="predicted"/>
<dbReference type="AlphaFoldDB" id="A0A016TPH1"/>
<protein>
    <submittedName>
        <fullName evidence="2">Uncharacterized protein</fullName>
    </submittedName>
</protein>
<evidence type="ECO:0000313" key="3">
    <source>
        <dbReference type="Proteomes" id="UP000024635"/>
    </source>
</evidence>
<gene>
    <name evidence="2" type="primary">Acey_s0087.g2058</name>
    <name evidence="2" type="ORF">Y032_0087g2058</name>
</gene>
<accession>A0A016TPH1</accession>
<organism evidence="2 3">
    <name type="scientific">Ancylostoma ceylanicum</name>
    <dbReference type="NCBI Taxonomy" id="53326"/>
    <lineage>
        <taxon>Eukaryota</taxon>
        <taxon>Metazoa</taxon>
        <taxon>Ecdysozoa</taxon>
        <taxon>Nematoda</taxon>
        <taxon>Chromadorea</taxon>
        <taxon>Rhabditida</taxon>
        <taxon>Rhabditina</taxon>
        <taxon>Rhabditomorpha</taxon>
        <taxon>Strongyloidea</taxon>
        <taxon>Ancylostomatidae</taxon>
        <taxon>Ancylostomatinae</taxon>
        <taxon>Ancylostoma</taxon>
    </lineage>
</organism>